<feature type="region of interest" description="Disordered" evidence="18">
    <location>
        <begin position="2173"/>
        <end position="2277"/>
    </location>
</feature>
<dbReference type="GO" id="GO:0003677">
    <property type="term" value="F:DNA binding"/>
    <property type="evidence" value="ECO:0007669"/>
    <property type="project" value="UniProtKB-KW"/>
</dbReference>
<evidence type="ECO:0000256" key="13">
    <source>
        <dbReference type="ARBA" id="ARBA00023163"/>
    </source>
</evidence>
<proteinExistence type="predicted"/>
<dbReference type="GO" id="GO:0045893">
    <property type="term" value="P:positive regulation of DNA-templated transcription"/>
    <property type="evidence" value="ECO:0007669"/>
    <property type="project" value="TreeGrafter"/>
</dbReference>
<dbReference type="InterPro" id="IPR011011">
    <property type="entry name" value="Znf_FYVE_PHD"/>
</dbReference>
<feature type="region of interest" description="Disordered" evidence="18">
    <location>
        <begin position="1175"/>
        <end position="1196"/>
    </location>
</feature>
<dbReference type="InterPro" id="IPR001214">
    <property type="entry name" value="SET_dom"/>
</dbReference>
<dbReference type="GO" id="GO:0140945">
    <property type="term" value="F:histone H3K4 monomethyltransferase activity"/>
    <property type="evidence" value="ECO:0007669"/>
    <property type="project" value="UniProtKB-EC"/>
</dbReference>
<evidence type="ECO:0000256" key="16">
    <source>
        <dbReference type="ARBA" id="ARBA00049353"/>
    </source>
</evidence>
<dbReference type="Gene3D" id="3.30.160.360">
    <property type="match status" value="2"/>
</dbReference>
<evidence type="ECO:0000256" key="17">
    <source>
        <dbReference type="PROSITE-ProRule" id="PRU00509"/>
    </source>
</evidence>
<reference evidence="24 25" key="1">
    <citation type="journal article" date="2019" name="Mol. Ecol. Resour.">
        <title>Chromosome-level genome assembly of Triplophysa tibetana, a fish adapted to the harsh high-altitude environment of the Tibetan Plateau.</title>
        <authorList>
            <person name="Yang X."/>
            <person name="Liu H."/>
            <person name="Ma Z."/>
            <person name="Zou Y."/>
            <person name="Zou M."/>
            <person name="Mao Y."/>
            <person name="Li X."/>
            <person name="Wang H."/>
            <person name="Chen T."/>
            <person name="Wang W."/>
            <person name="Yang R."/>
        </authorList>
    </citation>
    <scope>NUCLEOTIDE SEQUENCE [LARGE SCALE GENOMIC DNA]</scope>
    <source>
        <strain evidence="24">TTIB1903HZAU</strain>
        <tissue evidence="24">Muscle</tissue>
    </source>
</reference>
<feature type="compositionally biased region" description="Acidic residues" evidence="18">
    <location>
        <begin position="811"/>
        <end position="822"/>
    </location>
</feature>
<dbReference type="PROSITE" id="PS51542">
    <property type="entry name" value="FYRN"/>
    <property type="match status" value="1"/>
</dbReference>
<feature type="compositionally biased region" description="Basic and acidic residues" evidence="18">
    <location>
        <begin position="2211"/>
        <end position="2227"/>
    </location>
</feature>
<evidence type="ECO:0000256" key="2">
    <source>
        <dbReference type="ARBA" id="ARBA00022603"/>
    </source>
</evidence>
<evidence type="ECO:0000259" key="19">
    <source>
        <dbReference type="PROSITE" id="PS50016"/>
    </source>
</evidence>
<dbReference type="CDD" id="cd19170">
    <property type="entry name" value="SET_KMT2A_2B"/>
    <property type="match status" value="1"/>
</dbReference>
<evidence type="ECO:0000259" key="23">
    <source>
        <dbReference type="PROSITE" id="PS51805"/>
    </source>
</evidence>
<keyword evidence="4" id="KW-0949">S-adenosyl-L-methionine</keyword>
<dbReference type="InterPro" id="IPR034732">
    <property type="entry name" value="EPHD"/>
</dbReference>
<dbReference type="CDD" id="cd15506">
    <property type="entry name" value="PHD1_KMT2A_like"/>
    <property type="match status" value="1"/>
</dbReference>
<keyword evidence="13" id="KW-0804">Transcription</keyword>
<keyword evidence="7 17" id="KW-0863">Zinc-finger</keyword>
<dbReference type="InterPro" id="IPR001965">
    <property type="entry name" value="Znf_PHD"/>
</dbReference>
<keyword evidence="2 24" id="KW-0489">Methyltransferase</keyword>
<keyword evidence="25" id="KW-1185">Reference proteome</keyword>
<evidence type="ECO:0000259" key="22">
    <source>
        <dbReference type="PROSITE" id="PS51058"/>
    </source>
</evidence>
<dbReference type="InterPro" id="IPR046341">
    <property type="entry name" value="SET_dom_sf"/>
</dbReference>
<feature type="compositionally biased region" description="Polar residues" evidence="18">
    <location>
        <begin position="225"/>
        <end position="235"/>
    </location>
</feature>
<dbReference type="Proteomes" id="UP000324632">
    <property type="component" value="Chromosome 16"/>
</dbReference>
<feature type="region of interest" description="Disordered" evidence="18">
    <location>
        <begin position="702"/>
        <end position="727"/>
    </location>
</feature>
<feature type="compositionally biased region" description="Basic residues" evidence="18">
    <location>
        <begin position="792"/>
        <end position="802"/>
    </location>
</feature>
<keyword evidence="9" id="KW-0156">Chromatin regulator</keyword>
<feature type="compositionally biased region" description="Polar residues" evidence="18">
    <location>
        <begin position="152"/>
        <end position="164"/>
    </location>
</feature>
<dbReference type="EC" id="2.1.1.364" evidence="15"/>
<evidence type="ECO:0000259" key="21">
    <source>
        <dbReference type="PROSITE" id="PS50868"/>
    </source>
</evidence>
<dbReference type="FunFam" id="3.30.40.10:FF:000002">
    <property type="entry name" value="Histone-lysine N-methyltransferase"/>
    <property type="match status" value="1"/>
</dbReference>
<evidence type="ECO:0000256" key="10">
    <source>
        <dbReference type="ARBA" id="ARBA00023015"/>
    </source>
</evidence>
<feature type="compositionally biased region" description="Basic and acidic residues" evidence="18">
    <location>
        <begin position="140"/>
        <end position="150"/>
    </location>
</feature>
<dbReference type="PANTHER" id="PTHR45838">
    <property type="entry name" value="HISTONE-LYSINE-N-METHYLTRANSFERASE 2 KMT2 FAMILY MEMBER"/>
    <property type="match status" value="1"/>
</dbReference>
<dbReference type="SUPFAM" id="SSF57903">
    <property type="entry name" value="FYVE/PHD zinc finger"/>
    <property type="match status" value="1"/>
</dbReference>
<dbReference type="Gene3D" id="2.170.270.10">
    <property type="entry name" value="SET domain"/>
    <property type="match status" value="1"/>
</dbReference>
<accession>A0A5A9NPM8</accession>
<dbReference type="PROSITE" id="PS50280">
    <property type="entry name" value="SET"/>
    <property type="match status" value="1"/>
</dbReference>
<evidence type="ECO:0000256" key="9">
    <source>
        <dbReference type="ARBA" id="ARBA00022853"/>
    </source>
</evidence>
<feature type="domain" description="PHD-type" evidence="19">
    <location>
        <begin position="1026"/>
        <end position="1086"/>
    </location>
</feature>
<feature type="region of interest" description="Disordered" evidence="18">
    <location>
        <begin position="1663"/>
        <end position="1727"/>
    </location>
</feature>
<dbReference type="PROSITE" id="PS50868">
    <property type="entry name" value="POST_SET"/>
    <property type="match status" value="1"/>
</dbReference>
<keyword evidence="14" id="KW-0539">Nucleus</keyword>
<dbReference type="PROSITE" id="PS50016">
    <property type="entry name" value="ZF_PHD_2"/>
    <property type="match status" value="1"/>
</dbReference>
<evidence type="ECO:0000256" key="8">
    <source>
        <dbReference type="ARBA" id="ARBA00022833"/>
    </source>
</evidence>
<dbReference type="Pfam" id="PF05964">
    <property type="entry name" value="FYRN"/>
    <property type="match status" value="1"/>
</dbReference>
<dbReference type="Pfam" id="PF02008">
    <property type="entry name" value="zf-CXXC"/>
    <property type="match status" value="1"/>
</dbReference>
<evidence type="ECO:0000256" key="15">
    <source>
        <dbReference type="ARBA" id="ARBA00023620"/>
    </source>
</evidence>
<evidence type="ECO:0000256" key="6">
    <source>
        <dbReference type="ARBA" id="ARBA00022737"/>
    </source>
</evidence>
<evidence type="ECO:0000256" key="11">
    <source>
        <dbReference type="ARBA" id="ARBA00023117"/>
    </source>
</evidence>
<dbReference type="InterPro" id="IPR003888">
    <property type="entry name" value="FYrich_N"/>
</dbReference>
<dbReference type="SMART" id="SM00542">
    <property type="entry name" value="FYRC"/>
    <property type="match status" value="1"/>
</dbReference>
<evidence type="ECO:0000256" key="5">
    <source>
        <dbReference type="ARBA" id="ARBA00022723"/>
    </source>
</evidence>
<dbReference type="InterPro" id="IPR003889">
    <property type="entry name" value="FYrich_C"/>
</dbReference>
<dbReference type="InterPro" id="IPR002857">
    <property type="entry name" value="Znf_CXXC"/>
</dbReference>
<keyword evidence="3 24" id="KW-0808">Transferase</keyword>
<feature type="domain" description="Post-SET" evidence="21">
    <location>
        <begin position="2570"/>
        <end position="2586"/>
    </location>
</feature>
<dbReference type="SMART" id="SM00541">
    <property type="entry name" value="FYRN"/>
    <property type="match status" value="1"/>
</dbReference>
<evidence type="ECO:0000256" key="3">
    <source>
        <dbReference type="ARBA" id="ARBA00022679"/>
    </source>
</evidence>
<dbReference type="SMART" id="SM00249">
    <property type="entry name" value="PHD"/>
    <property type="match status" value="3"/>
</dbReference>
<comment type="subcellular location">
    <subcellularLocation>
        <location evidence="1">Nucleus</location>
    </subcellularLocation>
</comment>
<dbReference type="InterPro" id="IPR003616">
    <property type="entry name" value="Post-SET_dom"/>
</dbReference>
<evidence type="ECO:0000256" key="1">
    <source>
        <dbReference type="ARBA" id="ARBA00004123"/>
    </source>
</evidence>
<feature type="region of interest" description="Disordered" evidence="18">
    <location>
        <begin position="38"/>
        <end position="67"/>
    </location>
</feature>
<feature type="region of interest" description="Disordered" evidence="18">
    <location>
        <begin position="792"/>
        <end position="841"/>
    </location>
</feature>
<evidence type="ECO:0000256" key="7">
    <source>
        <dbReference type="ARBA" id="ARBA00022771"/>
    </source>
</evidence>
<keyword evidence="8" id="KW-0862">Zinc</keyword>
<feature type="compositionally biased region" description="Low complexity" evidence="18">
    <location>
        <begin position="112"/>
        <end position="121"/>
    </location>
</feature>
<name>A0A5A9NPM8_9TELE</name>
<feature type="domain" description="PHD-type" evidence="23">
    <location>
        <begin position="1203"/>
        <end position="1310"/>
    </location>
</feature>
<keyword evidence="10" id="KW-0805">Transcription regulation</keyword>
<keyword evidence="12" id="KW-0238">DNA-binding</keyword>
<dbReference type="Pfam" id="PF05965">
    <property type="entry name" value="FYRC"/>
    <property type="match status" value="1"/>
</dbReference>
<dbReference type="Pfam" id="PF00856">
    <property type="entry name" value="SET"/>
    <property type="match status" value="1"/>
</dbReference>
<evidence type="ECO:0000256" key="18">
    <source>
        <dbReference type="SAM" id="MobiDB-lite"/>
    </source>
</evidence>
<evidence type="ECO:0000313" key="24">
    <source>
        <dbReference type="EMBL" id="KAA0710147.1"/>
    </source>
</evidence>
<dbReference type="FunFam" id="2.170.270.10:FF:000004">
    <property type="entry name" value="Histone-lysine N-methyltransferase"/>
    <property type="match status" value="1"/>
</dbReference>
<organism evidence="24 25">
    <name type="scientific">Triplophysa tibetana</name>
    <dbReference type="NCBI Taxonomy" id="1572043"/>
    <lineage>
        <taxon>Eukaryota</taxon>
        <taxon>Metazoa</taxon>
        <taxon>Chordata</taxon>
        <taxon>Craniata</taxon>
        <taxon>Vertebrata</taxon>
        <taxon>Euteleostomi</taxon>
        <taxon>Actinopterygii</taxon>
        <taxon>Neopterygii</taxon>
        <taxon>Teleostei</taxon>
        <taxon>Ostariophysi</taxon>
        <taxon>Cypriniformes</taxon>
        <taxon>Nemacheilidae</taxon>
        <taxon>Triplophysa</taxon>
    </lineage>
</organism>
<feature type="region of interest" description="Disordered" evidence="18">
    <location>
        <begin position="278"/>
        <end position="349"/>
    </location>
</feature>
<keyword evidence="5" id="KW-0479">Metal-binding</keyword>
<keyword evidence="11" id="KW-0103">Bromodomain</keyword>
<feature type="domain" description="CXXC-type" evidence="22">
    <location>
        <begin position="734"/>
        <end position="782"/>
    </location>
</feature>
<dbReference type="EMBL" id="SOYY01000016">
    <property type="protein sequence ID" value="KAA0710147.1"/>
    <property type="molecule type" value="Genomic_DNA"/>
</dbReference>
<dbReference type="InterPro" id="IPR047219">
    <property type="entry name" value="KMT2A_2B_SET"/>
</dbReference>
<feature type="compositionally biased region" description="Polar residues" evidence="18">
    <location>
        <begin position="1664"/>
        <end position="1681"/>
    </location>
</feature>
<feature type="region of interest" description="Disordered" evidence="18">
    <location>
        <begin position="112"/>
        <end position="245"/>
    </location>
</feature>
<comment type="caution">
    <text evidence="24">The sequence shown here is derived from an EMBL/GenBank/DDBJ whole genome shotgun (WGS) entry which is preliminary data.</text>
</comment>
<feature type="region of interest" description="Disordered" evidence="18">
    <location>
        <begin position="1444"/>
        <end position="1571"/>
    </location>
</feature>
<evidence type="ECO:0000256" key="14">
    <source>
        <dbReference type="ARBA" id="ARBA00023242"/>
    </source>
</evidence>
<dbReference type="Gene3D" id="3.30.40.10">
    <property type="entry name" value="Zinc/RING finger domain, C3HC4 (zinc finger)"/>
    <property type="match status" value="2"/>
</dbReference>
<feature type="domain" description="SET" evidence="20">
    <location>
        <begin position="2446"/>
        <end position="2562"/>
    </location>
</feature>
<dbReference type="GO" id="GO:0032259">
    <property type="term" value="P:methylation"/>
    <property type="evidence" value="ECO:0007669"/>
    <property type="project" value="UniProtKB-KW"/>
</dbReference>
<sequence length="2586" mass="287103">MAASGGGLPASVAAAAIITSASARCRFPGRPWMSRSLVKTEKRSHVGRERVEDRKGPRPVDVEATLREDPSLSRLLMLAEKHKRQSEAGFCTSGSDEDGDFTGFKVDNRWSSHSGKCSSSSTLKPGSSQVKPVKAPAEVKAPEKSSDKPMRSNRNVSKTDQTFTRPKMVIKITAKKLTKKETEQHVSQGSSRKSNGRLLRSKQDAKSVSSHAADNKIGATEEENITVTLQSQSSGETERRRRRRRGKVVWSTTLVRRKERASRLRSIKAQSSLAENAETLEVNHRRRRKEIGASGQEGTVSPKEVKKKKRIPKGASIESGSIQQQKIHDSQGQDSSMHRKRRRLGHKNLDSTCHTLQPVEEQKQPIGEIEKFTLAGQTDLTNISAKPVVTARSSRVIRLPKRFMDDESMSALPERGSPKKTALSEIPMETGKLNIEISQSHNSTVKQKTFEEPQILKNAEISILKELKSQRGRPVLSSARVAGGPRGRGGRISQSNDYKIYWKLKKLNASLARRKMQRIASASNRLDGEDAVKMETHDTEKTVEAGRRKILDVCSPGLVPKVVIRIGVRSDQPPLTSLAEGCDPAKENVEAGNLDGTNEQMVGSGHNTQMMVGPSSTTHRINLSGANKRMFHLLKRAKVQLIKIDQQKQLKSAQENLIGGPRIKHVCRAAAVALGQPRAMVPDDIPRLSALPLHEREGISCSPAEEDVASHSEPESEESVNQKPSFRRKYESMGFSRRLTRCFHCKGCTQLEDCGKCVFCLDKPKFGGPNKKRQSCVLKKCTRIEKNKTRRFNKVQMRRHRPAAAAGTYSSDEENEKEDGDEGQTFSPTRRQPRRQVTPMSYRKLLDYYSSDTESVSSEKTKTSVTQKTPSSEFSGTSVIQCFDSTGKRLHPKRHEVSAEDDQQDSCGLQVRKYRLLLNSMNVNAYVNLNGTLTTFQMIYCQMCCEPFHHFCLPPDDRPKEENKENWCCRRCKFCHVCGRKSRQAKTCMLCIRCKSCGVTPGKSSDTPWNYELDLCPNCTKLHSKGNFCTVCLKCYEEFDSSMMQCARCAHWVHPRCEGLTDDLYEILGRLRGKSLVFSCAACSKTFRSGWQEVVQEALKNGLQKIMNGLRNCTSTHLLFVCSQVVQQVFSWFRCQDPKAWNMQELPSGMLPEAVLPPSDEHSYAQWLKKQDRTFKRPEVDQENPTSKSHDLHNKNPPSFVDERQCSLCPQLGDAKPNDAGRLLYIGQNEWAHVNCCVWSAEVRDVKGALLHVHSAVTRGRFMRCERCGQNGATVGCCLSSCQSNYHFMCARASNCVFQTDKNVYCYKHSDLISNKIEQGNSFEVLRRVYVDFDGINLRRKFLTGLDPESINVMIGSLHVQKLGVLTELSANSGKLYPVGYQWYWSTVDPRRRCLYTCKITEMHPSSRCITSNCTLDQGENHTIVHSPKAQSGNAISTPHHILTISDFDETRRSTRRHSIRSRNASPPPAVLPGPMTLRSGGALHPRSLSFSPPTSPVGATENLISSTSPRRRGRPPSSPSNSTSGPSPPRAALQSPSARSALLSPRHQPPFKITSAEDAGPSIMDGTSSSQELISDADVAVASVLNAKLEFDEALLNENVALHCDTQGGDNDAEDVSKYSADVNGMSCPATAEVQMGVDSVDEDADHYINFSRTVVVREAAKDSSQVGHNVHPNSGSISQLDGADNDSESDTSEANAEGDTQEVGNSFRSQESKPLKHPNKGRSLGNRQLVCTISSDENQVPGDSVDQNAGSKTCEEHEITSLQENLIVVSSQHETSGTGGIEDQELSLTHLVTTGEEVLLDSESTEDSKEAFLDDTSGNFISADGRILENSAGPGEVCDSSSMNEGLNKASLPAIPTSSARNIVIVKPTPTTQRRYVTVQPRTQLLKAIKMDMPPYSLPVSVVSTSPPVSVNPLASVINGFGQAPKETAKTRTIAIRIAMPKPVTEQSPSQCLGTPSSPQVLLVNRAGQILVKNPQTNTYQIHSANSPSYAHISQIARIIHSGNIIQRPVPKVTVIPVPQDSLAKSAPARIISYSSGNGAAQATQVLIRSLPQHYIGSQLQSISQPIERTDRVMSRNPQEGGEKEMAQAIIDKAMASHREAASLLNPSQFQVSPYLNEHPSTESSQPSPCRLRSPPNILANSRPLVKVKRVSSVTERICVKKCRTDFMDHTTTSSQEELYRSNKVRMKTPSVKDVLDFDNQDTGSPKQPQHEESKLVEPERKTLDEVEPTLPQARETKDCGKAQLMSSKQGDTSDWAPYAGWSSDEDSPSPAKQDKYVNQPQLRFQITSDDGFYIEADSIDVAWKAVIDGVQEARTGCRLEQLPVTRVSGARVLGILHDAVLFLLEQLHGAALCNQHRFRFHQHDNIEEELPINPSGCARAEIYERKSTFDMFNFLASQHRKLPESRPCDDEEDDIMLKSSRRGTSTELPVAMRFRHLERTSKEAVGVYRSLIHGRGLFCKRNIEAGEMLIEYAGNVIRSVLTDKREKYYDSKGIGCYMFRIDDFDVVDATMHGNAARFINHSCDPNCYSRVINVEGQKHIVIFALRKIYRGEELTYDYKFPIEDANSKLHCNCGARRCRRFLN</sequence>
<dbReference type="GO" id="GO:0008270">
    <property type="term" value="F:zinc ion binding"/>
    <property type="evidence" value="ECO:0007669"/>
    <property type="project" value="UniProtKB-KW"/>
</dbReference>
<dbReference type="PROSITE" id="PS51805">
    <property type="entry name" value="EPHD"/>
    <property type="match status" value="1"/>
</dbReference>
<dbReference type="SUPFAM" id="SSF82199">
    <property type="entry name" value="SET domain"/>
    <property type="match status" value="1"/>
</dbReference>
<evidence type="ECO:0000256" key="4">
    <source>
        <dbReference type="ARBA" id="ARBA00022691"/>
    </source>
</evidence>
<dbReference type="SMART" id="SM00317">
    <property type="entry name" value="SET"/>
    <property type="match status" value="1"/>
</dbReference>
<dbReference type="Pfam" id="PF13832">
    <property type="entry name" value="zf-HC5HC2H_2"/>
    <property type="match status" value="1"/>
</dbReference>
<comment type="catalytic activity">
    <reaction evidence="16">
        <text>L-lysyl(4)-[histone H3] + S-adenosyl-L-methionine = N(6)-methyl-L-lysyl(4)-[histone H3] + S-adenosyl-L-homocysteine + H(+)</text>
        <dbReference type="Rhea" id="RHEA:60264"/>
        <dbReference type="Rhea" id="RHEA-COMP:15543"/>
        <dbReference type="Rhea" id="RHEA-COMP:15547"/>
        <dbReference type="ChEBI" id="CHEBI:15378"/>
        <dbReference type="ChEBI" id="CHEBI:29969"/>
        <dbReference type="ChEBI" id="CHEBI:57856"/>
        <dbReference type="ChEBI" id="CHEBI:59789"/>
        <dbReference type="ChEBI" id="CHEBI:61929"/>
        <dbReference type="EC" id="2.1.1.364"/>
    </reaction>
    <physiologicalReaction direction="left-to-right" evidence="16">
        <dbReference type="Rhea" id="RHEA:60265"/>
    </physiologicalReaction>
</comment>
<dbReference type="PROSITE" id="PS51058">
    <property type="entry name" value="ZF_CXXC"/>
    <property type="match status" value="1"/>
</dbReference>
<dbReference type="PROSITE" id="PS51543">
    <property type="entry name" value="FYRC"/>
    <property type="match status" value="1"/>
</dbReference>
<dbReference type="GO" id="GO:0035097">
    <property type="term" value="C:histone methyltransferase complex"/>
    <property type="evidence" value="ECO:0007669"/>
    <property type="project" value="TreeGrafter"/>
</dbReference>
<keyword evidence="6" id="KW-0677">Repeat</keyword>
<evidence type="ECO:0000313" key="25">
    <source>
        <dbReference type="Proteomes" id="UP000324632"/>
    </source>
</evidence>
<feature type="region of interest" description="Disordered" evidence="18">
    <location>
        <begin position="2114"/>
        <end position="2139"/>
    </location>
</feature>
<evidence type="ECO:0000259" key="20">
    <source>
        <dbReference type="PROSITE" id="PS50280"/>
    </source>
</evidence>
<evidence type="ECO:0000256" key="12">
    <source>
        <dbReference type="ARBA" id="ARBA00023125"/>
    </source>
</evidence>
<dbReference type="InterPro" id="IPR019787">
    <property type="entry name" value="Znf_PHD-finger"/>
</dbReference>
<gene>
    <name evidence="24" type="ORF">E1301_Tti016684</name>
</gene>
<protein>
    <recommendedName>
        <fullName evidence="15">[histone H3]-lysine(4) N-methyltransferase</fullName>
        <ecNumber evidence="15">2.1.1.364</ecNumber>
    </recommendedName>
</protein>
<dbReference type="InterPro" id="IPR013083">
    <property type="entry name" value="Znf_RING/FYVE/PHD"/>
</dbReference>
<dbReference type="PANTHER" id="PTHR45838:SF3">
    <property type="entry name" value="HISTONE-LYSINE N-METHYLTRANSFERASE 2B"/>
    <property type="match status" value="1"/>
</dbReference>